<protein>
    <submittedName>
        <fullName evidence="10">PTS system fructose-specific transporter subunitIIBC</fullName>
    </submittedName>
</protein>
<feature type="transmembrane region" description="Helical" evidence="8">
    <location>
        <begin position="170"/>
        <end position="189"/>
    </location>
</feature>
<keyword evidence="3" id="KW-1003">Cell membrane</keyword>
<feature type="transmembrane region" description="Helical" evidence="8">
    <location>
        <begin position="311"/>
        <end position="330"/>
    </location>
</feature>
<evidence type="ECO:0000256" key="2">
    <source>
        <dbReference type="ARBA" id="ARBA00022448"/>
    </source>
</evidence>
<evidence type="ECO:0000256" key="6">
    <source>
        <dbReference type="ARBA" id="ARBA00022989"/>
    </source>
</evidence>
<dbReference type="GO" id="GO:0008982">
    <property type="term" value="F:protein-N(PI)-phosphohistidine-sugar phosphotransferase activity"/>
    <property type="evidence" value="ECO:0007669"/>
    <property type="project" value="InterPro"/>
</dbReference>
<comment type="caution">
    <text evidence="10">The sequence shown here is derived from an EMBL/GenBank/DDBJ whole genome shotgun (WGS) entry which is preliminary data.</text>
</comment>
<evidence type="ECO:0000256" key="7">
    <source>
        <dbReference type="ARBA" id="ARBA00023136"/>
    </source>
</evidence>
<feature type="transmembrane region" description="Helical" evidence="8">
    <location>
        <begin position="130"/>
        <end position="150"/>
    </location>
</feature>
<comment type="subcellular location">
    <subcellularLocation>
        <location evidence="1">Cell membrane</location>
        <topology evidence="1">Multi-pass membrane protein</topology>
    </subcellularLocation>
</comment>
<dbReference type="InterPro" id="IPR003352">
    <property type="entry name" value="PTS_EIIC"/>
</dbReference>
<dbReference type="Pfam" id="PF13303">
    <property type="entry name" value="PTS_EIIC_2"/>
    <property type="match status" value="1"/>
</dbReference>
<dbReference type="AlphaFoldDB" id="A0A0C9PVC1"/>
<keyword evidence="7 8" id="KW-0472">Membrane</keyword>
<feature type="transmembrane region" description="Helical" evidence="8">
    <location>
        <begin position="46"/>
        <end position="70"/>
    </location>
</feature>
<reference evidence="11" key="1">
    <citation type="submission" date="2014-05" db="EMBL/GenBank/DDBJ databases">
        <title>Whole genome sequencing of Lactobacillus casei NRIC0644.</title>
        <authorList>
            <person name="Atarashi H."/>
            <person name="Yoshida Y."/>
            <person name="Fujimura S."/>
            <person name="Tanaka N."/>
            <person name="Shiwa Y."/>
            <person name="Yoshikawa H."/>
            <person name="Okada S."/>
            <person name="Nakagawa J."/>
        </authorList>
    </citation>
    <scope>NUCLEOTIDE SEQUENCE [LARGE SCALE GENOMIC DNA]</scope>
    <source>
        <strain evidence="11">NRIC0644</strain>
    </source>
</reference>
<accession>A0A0C9PVC1</accession>
<feature type="domain" description="Phosphotransferase system EIIC" evidence="9">
    <location>
        <begin position="10"/>
        <end position="343"/>
    </location>
</feature>
<dbReference type="Proteomes" id="UP000032552">
    <property type="component" value="Unassembled WGS sequence"/>
</dbReference>
<name>A0A0C9PVC1_LACPA</name>
<evidence type="ECO:0000313" key="11">
    <source>
        <dbReference type="Proteomes" id="UP000032552"/>
    </source>
</evidence>
<sequence length="347" mass="35340">MKQDAKTITMNILNGLSVGIIVALVPGAILNAIVKLLLPSFPQLAVVTYMTGAAMTLLPALSAVCVGMLAKFTPIQTSSLALAAIVGAGNYHLTKTGLTVAGTGDVINLAITLAIGYLLIVLLGDALKAYTILLIPSLVLVIAGGIGMLTLGPVSSITKYIGVVVHDVTALQPIVMGVLMGIIFAVLIVSPISTVGIATAISLTGIGAGSANLGIVGAGFALATYGWKANSFGTSLAHFLGSPKMQMANILSRPKLFLPMAINAGILGGIGAALNIRGTPASAGFGFSGLVGPLAALDAMGSVTVGNVLELTLLFFILPIALAYASHVLFTKTLHYQDPEDYALNYN</sequence>
<feature type="transmembrane region" description="Helical" evidence="8">
    <location>
        <begin position="201"/>
        <end position="227"/>
    </location>
</feature>
<feature type="transmembrane region" description="Helical" evidence="8">
    <location>
        <begin position="77"/>
        <end position="94"/>
    </location>
</feature>
<proteinExistence type="predicted"/>
<feature type="transmembrane region" description="Helical" evidence="8">
    <location>
        <begin position="283"/>
        <end position="305"/>
    </location>
</feature>
<keyword evidence="4" id="KW-0762">Sugar transport</keyword>
<feature type="transmembrane region" description="Helical" evidence="8">
    <location>
        <begin position="12"/>
        <end position="34"/>
    </location>
</feature>
<dbReference type="GO" id="GO:0009401">
    <property type="term" value="P:phosphoenolpyruvate-dependent sugar phosphotransferase system"/>
    <property type="evidence" value="ECO:0007669"/>
    <property type="project" value="InterPro"/>
</dbReference>
<evidence type="ECO:0000256" key="1">
    <source>
        <dbReference type="ARBA" id="ARBA00004651"/>
    </source>
</evidence>
<keyword evidence="2" id="KW-0813">Transport</keyword>
<gene>
    <name evidence="10" type="ORF">LC0644_0553</name>
</gene>
<keyword evidence="5 8" id="KW-0812">Transmembrane</keyword>
<dbReference type="GO" id="GO:0005886">
    <property type="term" value="C:plasma membrane"/>
    <property type="evidence" value="ECO:0007669"/>
    <property type="project" value="UniProtKB-SubCell"/>
</dbReference>
<keyword evidence="6 8" id="KW-1133">Transmembrane helix</keyword>
<evidence type="ECO:0000256" key="5">
    <source>
        <dbReference type="ARBA" id="ARBA00022692"/>
    </source>
</evidence>
<feature type="transmembrane region" description="Helical" evidence="8">
    <location>
        <begin position="256"/>
        <end position="276"/>
    </location>
</feature>
<evidence type="ECO:0000256" key="3">
    <source>
        <dbReference type="ARBA" id="ARBA00022475"/>
    </source>
</evidence>
<organism evidence="10 11">
    <name type="scientific">Lacticaseibacillus paracasei NRIC 0644</name>
    <dbReference type="NCBI Taxonomy" id="1435038"/>
    <lineage>
        <taxon>Bacteria</taxon>
        <taxon>Bacillati</taxon>
        <taxon>Bacillota</taxon>
        <taxon>Bacilli</taxon>
        <taxon>Lactobacillales</taxon>
        <taxon>Lactobacillaceae</taxon>
        <taxon>Lacticaseibacillus</taxon>
    </lineage>
</organism>
<dbReference type="EMBL" id="BAYM01000037">
    <property type="protein sequence ID" value="GAN35964.1"/>
    <property type="molecule type" value="Genomic_DNA"/>
</dbReference>
<feature type="transmembrane region" description="Helical" evidence="8">
    <location>
        <begin position="106"/>
        <end position="123"/>
    </location>
</feature>
<evidence type="ECO:0000259" key="9">
    <source>
        <dbReference type="Pfam" id="PF13303"/>
    </source>
</evidence>
<evidence type="ECO:0000256" key="8">
    <source>
        <dbReference type="SAM" id="Phobius"/>
    </source>
</evidence>
<dbReference type="RefSeq" id="WP_045625183.1">
    <property type="nucleotide sequence ID" value="NZ_BAYM01000037.1"/>
</dbReference>
<evidence type="ECO:0000256" key="4">
    <source>
        <dbReference type="ARBA" id="ARBA00022597"/>
    </source>
</evidence>
<evidence type="ECO:0000313" key="10">
    <source>
        <dbReference type="EMBL" id="GAN35964.1"/>
    </source>
</evidence>